<gene>
    <name evidence="1" type="ORF">HJO_16200</name>
</gene>
<dbReference type="EMBL" id="ARYK01000011">
    <property type="protein sequence ID" value="KCZ87942.1"/>
    <property type="molecule type" value="Genomic_DNA"/>
</dbReference>
<proteinExistence type="predicted"/>
<evidence type="ECO:0000313" key="1">
    <source>
        <dbReference type="EMBL" id="KCZ87942.1"/>
    </source>
</evidence>
<reference evidence="1 2" key="1">
    <citation type="journal article" date="2014" name="Antonie Van Leeuwenhoek">
        <title>Hyphomonas beringensis sp. nov. and Hyphomonas chukchiensis sp. nov., isolated from surface seawater of the Bering Sea and Chukchi Sea.</title>
        <authorList>
            <person name="Li C."/>
            <person name="Lai Q."/>
            <person name="Li G."/>
            <person name="Dong C."/>
            <person name="Wang J."/>
            <person name="Liao Y."/>
            <person name="Shao Z."/>
        </authorList>
    </citation>
    <scope>NUCLEOTIDE SEQUENCE [LARGE SCALE GENOMIC DNA]</scope>
    <source>
        <strain evidence="1 2">MHS-2</strain>
    </source>
</reference>
<dbReference type="AlphaFoldDB" id="A0A059FBH1"/>
<name>A0A059FBH1_9PROT</name>
<organism evidence="1 2">
    <name type="scientific">Hyphomonas johnsonii MHS-2</name>
    <dbReference type="NCBI Taxonomy" id="1280950"/>
    <lineage>
        <taxon>Bacteria</taxon>
        <taxon>Pseudomonadati</taxon>
        <taxon>Pseudomonadota</taxon>
        <taxon>Alphaproteobacteria</taxon>
        <taxon>Hyphomonadales</taxon>
        <taxon>Hyphomonadaceae</taxon>
        <taxon>Hyphomonas</taxon>
    </lineage>
</organism>
<dbReference type="Proteomes" id="UP000025171">
    <property type="component" value="Unassembled WGS sequence"/>
</dbReference>
<comment type="caution">
    <text evidence="1">The sequence shown here is derived from an EMBL/GenBank/DDBJ whole genome shotgun (WGS) entry which is preliminary data.</text>
</comment>
<dbReference type="eggNOG" id="COG3153">
    <property type="taxonomic scope" value="Bacteria"/>
</dbReference>
<protein>
    <submittedName>
        <fullName evidence="1">Uncharacterized protein</fullName>
    </submittedName>
</protein>
<sequence>MIEDSVREGLREIVRADQLPLNRAAACMADAIRAKHPGAVRALIFYGSALRMGERADKMLDFYVIVDSYRAIHGVGVKQFASFLVPPSVHFLEVVDGDGVRLRSKYAIVSEKAFHRRTRGDAFESMLWARFAQPATIITDDPAVHDALIDTLASACAKLAREVAPMLDEPVQPLDPWVRGLTESYRTELRPETPEARAQEIVGRFEDRYRKLTSLLFAQQPPPSTGRGAAAALCRVRWFLRRVIGKPVGALRVLKAAATFDAGLDYILEKIEGHSGVTLVVSENERNHPVLHAPVLAWRLFRAGAFR</sequence>
<evidence type="ECO:0000313" key="2">
    <source>
        <dbReference type="Proteomes" id="UP000025171"/>
    </source>
</evidence>
<dbReference type="PATRIC" id="fig|1280950.3.peg.3251"/>
<accession>A0A059FBH1</accession>
<keyword evidence="2" id="KW-1185">Reference proteome</keyword>
<dbReference type="STRING" id="1280950.HJO_16200"/>